<feature type="non-terminal residue" evidence="2">
    <location>
        <position position="245"/>
    </location>
</feature>
<dbReference type="Proteomes" id="UP000668214">
    <property type="component" value="Unassembled WGS sequence"/>
</dbReference>
<organism evidence="2 3">
    <name type="scientific">Pseudoatta argentina</name>
    <dbReference type="NCBI Taxonomy" id="621737"/>
    <lineage>
        <taxon>Eukaryota</taxon>
        <taxon>Metazoa</taxon>
        <taxon>Ecdysozoa</taxon>
        <taxon>Arthropoda</taxon>
        <taxon>Hexapoda</taxon>
        <taxon>Insecta</taxon>
        <taxon>Pterygota</taxon>
        <taxon>Neoptera</taxon>
        <taxon>Endopterygota</taxon>
        <taxon>Hymenoptera</taxon>
        <taxon>Apocrita</taxon>
        <taxon>Aculeata</taxon>
        <taxon>Formicoidea</taxon>
        <taxon>Formicidae</taxon>
        <taxon>Myrmicinae</taxon>
        <taxon>Pseudoatta</taxon>
    </lineage>
</organism>
<dbReference type="InterPro" id="IPR036388">
    <property type="entry name" value="WH-like_DNA-bd_sf"/>
</dbReference>
<dbReference type="PANTHER" id="PTHR46060:SF2">
    <property type="entry name" value="HISTONE-LYSINE N-METHYLTRANSFERASE SETMAR"/>
    <property type="match status" value="1"/>
</dbReference>
<dbReference type="GO" id="GO:0003676">
    <property type="term" value="F:nucleic acid binding"/>
    <property type="evidence" value="ECO:0007669"/>
    <property type="project" value="InterPro"/>
</dbReference>
<evidence type="ECO:0000313" key="2">
    <source>
        <dbReference type="EMBL" id="KAG5319593.1"/>
    </source>
</evidence>
<feature type="non-terminal residue" evidence="2">
    <location>
        <position position="1"/>
    </location>
</feature>
<evidence type="ECO:0000259" key="1">
    <source>
        <dbReference type="Pfam" id="PF17906"/>
    </source>
</evidence>
<comment type="caution">
    <text evidence="2">The sequence shown here is derived from an EMBL/GenBank/DDBJ whole genome shotgun (WGS) entry which is preliminary data.</text>
</comment>
<feature type="domain" description="Mos1 transposase HTH" evidence="1">
    <location>
        <begin position="8"/>
        <end position="57"/>
    </location>
</feature>
<protein>
    <submittedName>
        <fullName evidence="2">MOS1T transposase</fullName>
    </submittedName>
</protein>
<name>A0A836FI67_9HYME</name>
<dbReference type="Pfam" id="PF17906">
    <property type="entry name" value="HTH_48"/>
    <property type="match status" value="1"/>
</dbReference>
<evidence type="ECO:0000313" key="3">
    <source>
        <dbReference type="Proteomes" id="UP000668214"/>
    </source>
</evidence>
<dbReference type="PANTHER" id="PTHR46060">
    <property type="entry name" value="MARINER MOS1 TRANSPOSASE-LIKE PROTEIN"/>
    <property type="match status" value="1"/>
</dbReference>
<dbReference type="InterPro" id="IPR041426">
    <property type="entry name" value="Mos1_HTH"/>
</dbReference>
<proteinExistence type="predicted"/>
<dbReference type="InterPro" id="IPR036397">
    <property type="entry name" value="RNaseH_sf"/>
</dbReference>
<keyword evidence="3" id="KW-1185">Reference proteome</keyword>
<dbReference type="Gene3D" id="1.10.10.10">
    <property type="entry name" value="Winged helix-like DNA-binding domain superfamily/Winged helix DNA-binding domain"/>
    <property type="match status" value="1"/>
</dbReference>
<gene>
    <name evidence="2" type="ORF">G6Z78_0012214</name>
</gene>
<dbReference type="InterPro" id="IPR052709">
    <property type="entry name" value="Transposase-MT_Hybrid"/>
</dbReference>
<dbReference type="Gene3D" id="1.10.10.1450">
    <property type="match status" value="1"/>
</dbReference>
<accession>A0A836FI67</accession>
<reference evidence="2" key="1">
    <citation type="submission" date="2020-02" db="EMBL/GenBank/DDBJ databases">
        <title>Relaxed selection underlies rapid genomic changes in the transitions from sociality to social parasitism in ants.</title>
        <authorList>
            <person name="Bi X."/>
        </authorList>
    </citation>
    <scope>NUCLEOTIDE SEQUENCE</scope>
    <source>
        <strain evidence="2">BGI-DK2014c</strain>
        <tissue evidence="2">Whole body</tissue>
    </source>
</reference>
<dbReference type="Gene3D" id="3.30.420.10">
    <property type="entry name" value="Ribonuclease H-like superfamily/Ribonuclease H"/>
    <property type="match status" value="1"/>
</dbReference>
<dbReference type="EMBL" id="JAANIA010001671">
    <property type="protein sequence ID" value="KAG5319593.1"/>
    <property type="molecule type" value="Genomic_DNA"/>
</dbReference>
<dbReference type="AlphaFoldDB" id="A0A836FI67"/>
<sequence>MSIFVPNKVYLRGILLHYFIQKKSAAEAHRILVQTYGDNALSDTTCRDWFRRFKNNDFELEDKERSGAPKKFQDKELEQLLDEDSSQTLSELGKMLQVDESTVSKRLKGLGMIQKQGHWVPYELKPRTTASTAEKKRFSFLHRIVTGDEKWIITGDRYRLQLMRLSRALKEKRPLYAQRHDKVILLHDNARPHVAKPVKTYLETLKWEVLPHPPYSPDIAPSNFHLFRSMAHGLADRLKNGSILG</sequence>